<dbReference type="AlphaFoldDB" id="A0A1L6MZ44"/>
<protein>
    <submittedName>
        <fullName evidence="2">Uncharacterized protein</fullName>
    </submittedName>
</protein>
<accession>A0A1L6MZ44</accession>
<gene>
    <name evidence="2" type="ORF">BCY86_08870</name>
</gene>
<evidence type="ECO:0000313" key="2">
    <source>
        <dbReference type="EMBL" id="APS00776.1"/>
    </source>
</evidence>
<feature type="region of interest" description="Disordered" evidence="1">
    <location>
        <begin position="1"/>
        <end position="23"/>
    </location>
</feature>
<organism evidence="2 3">
    <name type="scientific">Pajaroellobacter abortibovis</name>
    <dbReference type="NCBI Taxonomy" id="1882918"/>
    <lineage>
        <taxon>Bacteria</taxon>
        <taxon>Pseudomonadati</taxon>
        <taxon>Myxococcota</taxon>
        <taxon>Polyangia</taxon>
        <taxon>Polyangiales</taxon>
        <taxon>Polyangiaceae</taxon>
    </lineage>
</organism>
<keyword evidence="3" id="KW-1185">Reference proteome</keyword>
<dbReference type="KEGG" id="pabo:BCY86_08870"/>
<dbReference type="Proteomes" id="UP000185544">
    <property type="component" value="Chromosome"/>
</dbReference>
<dbReference type="EMBL" id="CP016908">
    <property type="protein sequence ID" value="APS00776.1"/>
    <property type="molecule type" value="Genomic_DNA"/>
</dbReference>
<sequence>MAQLTTRSIGPRQQEARKRTGNGLLVPVKSRARLLEDSHEETTFVTEQRKLWEDCVSQADLNKDASIVCLWSSPQMVNFSTEGKICRVFSTSG</sequence>
<dbReference type="STRING" id="1882918.BCY86_08870"/>
<evidence type="ECO:0000256" key="1">
    <source>
        <dbReference type="SAM" id="MobiDB-lite"/>
    </source>
</evidence>
<proteinExistence type="predicted"/>
<reference evidence="2 3" key="1">
    <citation type="submission" date="2016-08" db="EMBL/GenBank/DDBJ databases">
        <title>Identification and validation of antigenic proteins from Pajaroellobacter abortibovis using de-novo genome sequence assembly and reverse vaccinology.</title>
        <authorList>
            <person name="Welly B.T."/>
            <person name="Miller M.R."/>
            <person name="Stott J.L."/>
            <person name="Blanchard M.T."/>
            <person name="Islas-Trejo A.D."/>
            <person name="O'Rourke S.M."/>
            <person name="Young A.E."/>
            <person name="Medrano J.F."/>
            <person name="Van Eenennaam A.L."/>
        </authorList>
    </citation>
    <scope>NUCLEOTIDE SEQUENCE [LARGE SCALE GENOMIC DNA]</scope>
    <source>
        <strain evidence="2 3">BTF92-0548A/99-0131</strain>
    </source>
</reference>
<evidence type="ECO:0000313" key="3">
    <source>
        <dbReference type="Proteomes" id="UP000185544"/>
    </source>
</evidence>
<name>A0A1L6MZ44_9BACT</name>